<sequence>MASVNKIILVGNLGHDPEIKHSPDGTAMCNVSIATSLNWKDKNTGERREETEWHRVAFFGRLAEIAGQYLKKGNAVYVEGRLKTRKWQDKNTGQDRYTTETIAEQMQMLSNNGHGTD</sequence>
<evidence type="ECO:0000313" key="4">
    <source>
        <dbReference type="EMBL" id="MBV4396952.1"/>
    </source>
</evidence>
<comment type="caution">
    <text evidence="4">The sequence shown here is derived from an EMBL/GenBank/DDBJ whole genome shotgun (WGS) entry which is preliminary data.</text>
</comment>
<dbReference type="Pfam" id="PF00436">
    <property type="entry name" value="SSB"/>
    <property type="match status" value="1"/>
</dbReference>
<keyword evidence="5" id="KW-1185">Reference proteome</keyword>
<organism evidence="4 5">
    <name type="scientific">Advenella alkanexedens</name>
    <dbReference type="NCBI Taxonomy" id="1481665"/>
    <lineage>
        <taxon>Bacteria</taxon>
        <taxon>Pseudomonadati</taxon>
        <taxon>Pseudomonadota</taxon>
        <taxon>Betaproteobacteria</taxon>
        <taxon>Burkholderiales</taxon>
        <taxon>Alcaligenaceae</taxon>
    </lineage>
</organism>
<dbReference type="PANTHER" id="PTHR10302">
    <property type="entry name" value="SINGLE-STRANDED DNA-BINDING PROTEIN"/>
    <property type="match status" value="1"/>
</dbReference>
<dbReference type="EMBL" id="JAHSPR010000004">
    <property type="protein sequence ID" value="MBV4396952.1"/>
    <property type="molecule type" value="Genomic_DNA"/>
</dbReference>
<dbReference type="Proteomes" id="UP000722165">
    <property type="component" value="Unassembled WGS sequence"/>
</dbReference>
<evidence type="ECO:0000256" key="3">
    <source>
        <dbReference type="PIRNR" id="PIRNR002070"/>
    </source>
</evidence>
<reference evidence="4 5" key="1">
    <citation type="submission" date="2021-06" db="EMBL/GenBank/DDBJ databases">
        <authorList>
            <person name="Lu T."/>
            <person name="Wang Q."/>
            <person name="Han X."/>
        </authorList>
    </citation>
    <scope>NUCLEOTIDE SEQUENCE [LARGE SCALE GENOMIC DNA]</scope>
    <source>
        <strain evidence="4 5">LAM0050</strain>
    </source>
</reference>
<dbReference type="InterPro" id="IPR011344">
    <property type="entry name" value="ssDNA-bd"/>
</dbReference>
<evidence type="ECO:0000313" key="5">
    <source>
        <dbReference type="Proteomes" id="UP000722165"/>
    </source>
</evidence>
<dbReference type="PROSITE" id="PS50935">
    <property type="entry name" value="SSB"/>
    <property type="match status" value="1"/>
</dbReference>
<evidence type="ECO:0000256" key="1">
    <source>
        <dbReference type="ARBA" id="ARBA00023125"/>
    </source>
</evidence>
<proteinExistence type="inferred from homology"/>
<dbReference type="SUPFAM" id="SSF50249">
    <property type="entry name" value="Nucleic acid-binding proteins"/>
    <property type="match status" value="1"/>
</dbReference>
<comment type="subunit">
    <text evidence="2">Homotetramer.</text>
</comment>
<dbReference type="PANTHER" id="PTHR10302:SF27">
    <property type="entry name" value="SINGLE-STRANDED DNA-BINDING PROTEIN"/>
    <property type="match status" value="1"/>
</dbReference>
<protein>
    <recommendedName>
        <fullName evidence="2 3">Single-stranded DNA-binding protein</fullName>
        <shortName evidence="2">SSB</shortName>
    </recommendedName>
</protein>
<dbReference type="Gene3D" id="2.40.50.140">
    <property type="entry name" value="Nucleic acid-binding proteins"/>
    <property type="match status" value="1"/>
</dbReference>
<dbReference type="NCBIfam" id="TIGR00621">
    <property type="entry name" value="ssb"/>
    <property type="match status" value="1"/>
</dbReference>
<keyword evidence="1 2" id="KW-0238">DNA-binding</keyword>
<gene>
    <name evidence="4" type="primary">ssb</name>
    <name evidence="4" type="ORF">KU392_06745</name>
</gene>
<dbReference type="InterPro" id="IPR000424">
    <property type="entry name" value="Primosome_PriB/ssb"/>
</dbReference>
<name>A0ABS6NMT9_9BURK</name>
<dbReference type="HAMAP" id="MF_00984">
    <property type="entry name" value="SSB"/>
    <property type="match status" value="1"/>
</dbReference>
<dbReference type="InterPro" id="IPR012340">
    <property type="entry name" value="NA-bd_OB-fold"/>
</dbReference>
<evidence type="ECO:0000256" key="2">
    <source>
        <dbReference type="HAMAP-Rule" id="MF_00984"/>
    </source>
</evidence>
<dbReference type="PIRSF" id="PIRSF002070">
    <property type="entry name" value="SSB"/>
    <property type="match status" value="1"/>
</dbReference>
<comment type="caution">
    <text evidence="2">Lacks conserved residue(s) required for the propagation of feature annotation.</text>
</comment>
<dbReference type="CDD" id="cd04496">
    <property type="entry name" value="SSB_OBF"/>
    <property type="match status" value="1"/>
</dbReference>
<accession>A0ABS6NMT9</accession>
<dbReference type="GO" id="GO:0003677">
    <property type="term" value="F:DNA binding"/>
    <property type="evidence" value="ECO:0007669"/>
    <property type="project" value="UniProtKB-KW"/>
</dbReference>